<name>A0A5J5A7U6_9ASTE</name>
<evidence type="ECO:0000313" key="1">
    <source>
        <dbReference type="EMBL" id="KAA8525932.1"/>
    </source>
</evidence>
<protein>
    <submittedName>
        <fullName evidence="1">Uncharacterized protein</fullName>
    </submittedName>
</protein>
<sequence length="73" mass="8038">MEDLGGNFCELGANGYLNPSRPDSYAFVAIRKPCSKEKITEGCRDSLSLTRRSSASTTITKFNPYICVKEGNQ</sequence>
<dbReference type="Proteomes" id="UP000325577">
    <property type="component" value="Linkage Group LG3"/>
</dbReference>
<dbReference type="EMBL" id="CM018046">
    <property type="protein sequence ID" value="KAA8525932.1"/>
    <property type="molecule type" value="Genomic_DNA"/>
</dbReference>
<proteinExistence type="predicted"/>
<reference evidence="1 2" key="1">
    <citation type="submission" date="2019-09" db="EMBL/GenBank/DDBJ databases">
        <title>A chromosome-level genome assembly of the Chinese tupelo Nyssa sinensis.</title>
        <authorList>
            <person name="Yang X."/>
            <person name="Kang M."/>
            <person name="Yang Y."/>
            <person name="Xiong H."/>
            <person name="Wang M."/>
            <person name="Zhang Z."/>
            <person name="Wang Z."/>
            <person name="Wu H."/>
            <person name="Ma T."/>
            <person name="Liu J."/>
            <person name="Xi Z."/>
        </authorList>
    </citation>
    <scope>NUCLEOTIDE SEQUENCE [LARGE SCALE GENOMIC DNA]</scope>
    <source>
        <strain evidence="1">J267</strain>
        <tissue evidence="1">Leaf</tissue>
    </source>
</reference>
<accession>A0A5J5A7U6</accession>
<gene>
    <name evidence="1" type="ORF">F0562_007968</name>
</gene>
<evidence type="ECO:0000313" key="2">
    <source>
        <dbReference type="Proteomes" id="UP000325577"/>
    </source>
</evidence>
<organism evidence="1 2">
    <name type="scientific">Nyssa sinensis</name>
    <dbReference type="NCBI Taxonomy" id="561372"/>
    <lineage>
        <taxon>Eukaryota</taxon>
        <taxon>Viridiplantae</taxon>
        <taxon>Streptophyta</taxon>
        <taxon>Embryophyta</taxon>
        <taxon>Tracheophyta</taxon>
        <taxon>Spermatophyta</taxon>
        <taxon>Magnoliopsida</taxon>
        <taxon>eudicotyledons</taxon>
        <taxon>Gunneridae</taxon>
        <taxon>Pentapetalae</taxon>
        <taxon>asterids</taxon>
        <taxon>Cornales</taxon>
        <taxon>Nyssaceae</taxon>
        <taxon>Nyssa</taxon>
    </lineage>
</organism>
<keyword evidence="2" id="KW-1185">Reference proteome</keyword>
<dbReference type="AlphaFoldDB" id="A0A5J5A7U6"/>